<gene>
    <name evidence="6" type="ORF">CWS31_006430</name>
</gene>
<feature type="chain" id="PRO_5045424992" description="Glycoside hydrolase family 42 N-terminal domain-containing protein" evidence="4">
    <location>
        <begin position="30"/>
        <end position="804"/>
    </location>
</feature>
<evidence type="ECO:0000256" key="2">
    <source>
        <dbReference type="ARBA" id="ARBA00023295"/>
    </source>
</evidence>
<dbReference type="Gene3D" id="3.40.50.880">
    <property type="match status" value="1"/>
</dbReference>
<comment type="caution">
    <text evidence="6">The sequence shown here is derived from an EMBL/GenBank/DDBJ whole genome shotgun (WGS) entry which is preliminary data.</text>
</comment>
<dbReference type="Gene3D" id="3.20.20.80">
    <property type="entry name" value="Glycosidases"/>
    <property type="match status" value="1"/>
</dbReference>
<keyword evidence="7" id="KW-1185">Reference proteome</keyword>
<dbReference type="RefSeq" id="WP_101344344.1">
    <property type="nucleotide sequence ID" value="NZ_PJAI02000005.1"/>
</dbReference>
<keyword evidence="4" id="KW-0732">Signal</keyword>
<dbReference type="Proteomes" id="UP000815846">
    <property type="component" value="Unassembled WGS sequence"/>
</dbReference>
<sequence length="804" mass="92728">MNQLMNALTNFCLVIFFSLFSCYVQSSQANQTEVQKNIQVEIQANILEKVAQLKSLITTAEFAHIDVSREKMTVHLTSLFIDWAIWDENNVAKNIPYYLDHPVYKKNAQQLAETLPDFQRKSLIIVLEQAIEELQQVISGAISRKPVPVINWNTVEIIDNQFIDNGKPVFLGTYTWKTDNTLSNQYFGNLNSAYIAPSMIVNKELVINENKYLKIKRDIDQRIGQVFVSHSSIPQWPSELDPNFNVGKRLFSDYDIDNPLAKILFSTLFKNYVPLFKDKRSSQLGYMLFNEPSFFTQADSWNNGPVSAYTKAKFKVWLKNKHQSIEQLNTLWHSDFESFDTLDVEVPMQAELRGSPVWFDWMRFNQYRVTQWFTFLDSEIKKYDSHAKNHIKLMPWLWNTDTRDHGLDFESLLEITDVIGFDANSQYSSFRGVQPYEADYSFDWQSMAMSFDFFSSIQPEQLLWDSENHFFNNVKFQERDLDPDYVRSIYWLASTHGLAGASTWLWGRNHDGSIINRKKQNSEYITEVTHQPIGFHSLTRTLMDINANGADIQLLRKAPKSIRIFYSETSAINQTDYMTAIRETYRSLYFEGTALGFATEKIINNQENDWQVIVITNTPNVTTKELQSLTRFAQDGGTLLIDNNSLLFDEYNQKHDKASYPTGKNVFPLTNLENVTAQVNSILLSKGKSPVVVLTELTTDSTNKSSYKSDSYKHNDDNFSENDSNNDNAVSKSHKTLTWRIAQKNTKTSIVSIVNTGHQDKMFYLKSAKPNRSISILNLHTGNEESSLMKIGKRKTLLLEVTNN</sequence>
<evidence type="ECO:0000256" key="1">
    <source>
        <dbReference type="ARBA" id="ARBA00022801"/>
    </source>
</evidence>
<evidence type="ECO:0000313" key="7">
    <source>
        <dbReference type="Proteomes" id="UP000815846"/>
    </source>
</evidence>
<reference evidence="6 7" key="1">
    <citation type="submission" date="2019-08" db="EMBL/GenBank/DDBJ databases">
        <title>Microbe sample from Colwellia echini.</title>
        <authorList>
            <person name="Christiansen L."/>
            <person name="Pathiraja D."/>
            <person name="Schultz-Johansen M."/>
            <person name="Choi I.-G."/>
            <person name="Stougaard P."/>
        </authorList>
    </citation>
    <scope>NUCLEOTIDE SEQUENCE [LARGE SCALE GENOMIC DNA]</scope>
    <source>
        <strain evidence="6 7">A3</strain>
    </source>
</reference>
<dbReference type="InterPro" id="IPR013529">
    <property type="entry name" value="Glyco_hydro_42_N"/>
</dbReference>
<keyword evidence="1" id="KW-0378">Hydrolase</keyword>
<keyword evidence="2" id="KW-0326">Glycosidase</keyword>
<evidence type="ECO:0000256" key="3">
    <source>
        <dbReference type="SAM" id="MobiDB-lite"/>
    </source>
</evidence>
<feature type="domain" description="Glycoside hydrolase family 42 N-terminal" evidence="5">
    <location>
        <begin position="309"/>
        <end position="512"/>
    </location>
</feature>
<dbReference type="InterPro" id="IPR029062">
    <property type="entry name" value="Class_I_gatase-like"/>
</dbReference>
<accession>A0ABY3MYC6</accession>
<feature type="signal peptide" evidence="4">
    <location>
        <begin position="1"/>
        <end position="29"/>
    </location>
</feature>
<organism evidence="6 7">
    <name type="scientific">Colwellia echini</name>
    <dbReference type="NCBI Taxonomy" id="1982103"/>
    <lineage>
        <taxon>Bacteria</taxon>
        <taxon>Pseudomonadati</taxon>
        <taxon>Pseudomonadota</taxon>
        <taxon>Gammaproteobacteria</taxon>
        <taxon>Alteromonadales</taxon>
        <taxon>Colwelliaceae</taxon>
        <taxon>Colwellia</taxon>
    </lineage>
</organism>
<proteinExistence type="predicted"/>
<dbReference type="InterPro" id="IPR017853">
    <property type="entry name" value="GH"/>
</dbReference>
<evidence type="ECO:0000313" key="6">
    <source>
        <dbReference type="EMBL" id="TYK66230.1"/>
    </source>
</evidence>
<dbReference type="SUPFAM" id="SSF51445">
    <property type="entry name" value="(Trans)glycosidases"/>
    <property type="match status" value="1"/>
</dbReference>
<evidence type="ECO:0000259" key="5">
    <source>
        <dbReference type="Pfam" id="PF02449"/>
    </source>
</evidence>
<protein>
    <recommendedName>
        <fullName evidence="5">Glycoside hydrolase family 42 N-terminal domain-containing protein</fullName>
    </recommendedName>
</protein>
<dbReference type="Pfam" id="PF02449">
    <property type="entry name" value="Glyco_hydro_42"/>
    <property type="match status" value="1"/>
</dbReference>
<dbReference type="EMBL" id="PJAI02000005">
    <property type="protein sequence ID" value="TYK66230.1"/>
    <property type="molecule type" value="Genomic_DNA"/>
</dbReference>
<name>A0ABY3MYC6_9GAMM</name>
<feature type="region of interest" description="Disordered" evidence="3">
    <location>
        <begin position="702"/>
        <end position="731"/>
    </location>
</feature>
<evidence type="ECO:0000256" key="4">
    <source>
        <dbReference type="SAM" id="SignalP"/>
    </source>
</evidence>